<dbReference type="PROSITE" id="PS51257">
    <property type="entry name" value="PROKAR_LIPOPROTEIN"/>
    <property type="match status" value="1"/>
</dbReference>
<evidence type="ECO:0008006" key="4">
    <source>
        <dbReference type="Google" id="ProtNLM"/>
    </source>
</evidence>
<accession>A0A4R6XC60</accession>
<name>A0A4R6XC60_9GAMM</name>
<dbReference type="AlphaFoldDB" id="A0A4R6XC60"/>
<keyword evidence="1" id="KW-0732">Signal</keyword>
<dbReference type="OrthoDB" id="5726612at2"/>
<feature type="chain" id="PRO_5020587326" description="Lipoprotein" evidence="1">
    <location>
        <begin position="18"/>
        <end position="258"/>
    </location>
</feature>
<comment type="caution">
    <text evidence="2">The sequence shown here is derived from an EMBL/GenBank/DDBJ whole genome shotgun (WGS) entry which is preliminary data.</text>
</comment>
<evidence type="ECO:0000313" key="3">
    <source>
        <dbReference type="Proteomes" id="UP000295729"/>
    </source>
</evidence>
<dbReference type="EMBL" id="SNZA01000001">
    <property type="protein sequence ID" value="TDR15719.1"/>
    <property type="molecule type" value="Genomic_DNA"/>
</dbReference>
<organism evidence="2 3">
    <name type="scientific">Marinomonas communis</name>
    <dbReference type="NCBI Taxonomy" id="28254"/>
    <lineage>
        <taxon>Bacteria</taxon>
        <taxon>Pseudomonadati</taxon>
        <taxon>Pseudomonadota</taxon>
        <taxon>Gammaproteobacteria</taxon>
        <taxon>Oceanospirillales</taxon>
        <taxon>Oceanospirillaceae</taxon>
        <taxon>Marinomonas</taxon>
    </lineage>
</organism>
<protein>
    <recommendedName>
        <fullName evidence="4">Lipoprotein</fullName>
    </recommendedName>
</protein>
<sequence length="258" mass="28986">MIKKALFLLTSSMFLTACSSMGGQNWWHTDTQATPNSLQKSDVIEQAEEPKVSHSANTSKTNKMSQAQRITQRIIQQGKLALSEQRLLTPEGDNAYLYFQIALGRDPGNYEATQGLADIVDTYIEWAETAARQGKRASANSFIAKASRVNADDPAIKEAKQRIAQISANKTEAVQTRVSEDVYTLPKNLFALDEPVILSHLQPIIDRVEQTQGALEIHWPSDKEGRLLYQIINSRTPNFRVRAMTYRNSKHLIEIKVN</sequence>
<gene>
    <name evidence="2" type="ORF">C8D85_1093</name>
</gene>
<proteinExistence type="predicted"/>
<dbReference type="RefSeq" id="WP_133560352.1">
    <property type="nucleotide sequence ID" value="NZ_SNZA01000001.1"/>
</dbReference>
<feature type="signal peptide" evidence="1">
    <location>
        <begin position="1"/>
        <end position="17"/>
    </location>
</feature>
<reference evidence="2 3" key="1">
    <citation type="submission" date="2019-03" db="EMBL/GenBank/DDBJ databases">
        <title>Genomic Encyclopedia of Type Strains, Phase IV (KMG-IV): sequencing the most valuable type-strain genomes for metagenomic binning, comparative biology and taxonomic classification.</title>
        <authorList>
            <person name="Goeker M."/>
        </authorList>
    </citation>
    <scope>NUCLEOTIDE SEQUENCE [LARGE SCALE GENOMIC DNA]</scope>
    <source>
        <strain evidence="2 3">DSM 5604</strain>
    </source>
</reference>
<keyword evidence="3" id="KW-1185">Reference proteome</keyword>
<dbReference type="Proteomes" id="UP000295729">
    <property type="component" value="Unassembled WGS sequence"/>
</dbReference>
<evidence type="ECO:0000256" key="1">
    <source>
        <dbReference type="SAM" id="SignalP"/>
    </source>
</evidence>
<evidence type="ECO:0000313" key="2">
    <source>
        <dbReference type="EMBL" id="TDR15719.1"/>
    </source>
</evidence>